<protein>
    <recommendedName>
        <fullName evidence="3">Sporulation membrane protein YtrI C-terminal domain-containing protein</fullName>
    </recommendedName>
</protein>
<dbReference type="Pfam" id="PF26347">
    <property type="entry name" value="YtrI_sporulation"/>
    <property type="match status" value="1"/>
</dbReference>
<organism evidence="4 5">
    <name type="scientific">Paenibacillus sacheonensis</name>
    <dbReference type="NCBI Taxonomy" id="742054"/>
    <lineage>
        <taxon>Bacteria</taxon>
        <taxon>Bacillati</taxon>
        <taxon>Bacillota</taxon>
        <taxon>Bacilli</taxon>
        <taxon>Bacillales</taxon>
        <taxon>Paenibacillaceae</taxon>
        <taxon>Paenibacillus</taxon>
    </lineage>
</organism>
<evidence type="ECO:0000256" key="1">
    <source>
        <dbReference type="SAM" id="Coils"/>
    </source>
</evidence>
<evidence type="ECO:0000313" key="4">
    <source>
        <dbReference type="EMBL" id="NBC69660.1"/>
    </source>
</evidence>
<evidence type="ECO:0000313" key="5">
    <source>
        <dbReference type="Proteomes" id="UP000558113"/>
    </source>
</evidence>
<dbReference type="InterPro" id="IPR058620">
    <property type="entry name" value="YtrI_C"/>
</dbReference>
<keyword evidence="1" id="KW-0175">Coiled coil</keyword>
<evidence type="ECO:0000259" key="3">
    <source>
        <dbReference type="Pfam" id="PF26347"/>
    </source>
</evidence>
<keyword evidence="5" id="KW-1185">Reference proteome</keyword>
<name>A0A7X5C0V1_9BACL</name>
<dbReference type="RefSeq" id="WP_161697741.1">
    <property type="nucleotide sequence ID" value="NZ_JAAAMU010000005.1"/>
</dbReference>
<dbReference type="EMBL" id="JAAAMU010000005">
    <property type="protein sequence ID" value="NBC69660.1"/>
    <property type="molecule type" value="Genomic_DNA"/>
</dbReference>
<dbReference type="AlphaFoldDB" id="A0A7X5C0V1"/>
<dbReference type="OrthoDB" id="2655161at2"/>
<sequence>MRVPPFERFTRLMQAAAFVVLGTIIGAMAYHAVFFMNFNALRDSNTELEGKLSEYEDRIEKLNQFKNQHTVVKSISAILMDGKEDESDVMLDEKSKLALKDALRDDLSVFLGTSIYKINTNAELARLLLKNKNYLVGGNKEVTVQIRTVLVVDNVLQVWFVAKKYERPIGLGITDKR</sequence>
<comment type="caution">
    <text evidence="4">The sequence shown here is derived from an EMBL/GenBank/DDBJ whole genome shotgun (WGS) entry which is preliminary data.</text>
</comment>
<accession>A0A7X5C0V1</accession>
<proteinExistence type="predicted"/>
<keyword evidence="2" id="KW-0812">Transmembrane</keyword>
<feature type="transmembrane region" description="Helical" evidence="2">
    <location>
        <begin position="12"/>
        <end position="36"/>
    </location>
</feature>
<dbReference type="Proteomes" id="UP000558113">
    <property type="component" value="Unassembled WGS sequence"/>
</dbReference>
<feature type="coiled-coil region" evidence="1">
    <location>
        <begin position="38"/>
        <end position="65"/>
    </location>
</feature>
<evidence type="ECO:0000256" key="2">
    <source>
        <dbReference type="SAM" id="Phobius"/>
    </source>
</evidence>
<feature type="domain" description="Sporulation membrane protein YtrI C-terminal" evidence="3">
    <location>
        <begin position="86"/>
        <end position="162"/>
    </location>
</feature>
<keyword evidence="2" id="KW-1133">Transmembrane helix</keyword>
<gene>
    <name evidence="4" type="ORF">GT003_11715</name>
</gene>
<reference evidence="4 5" key="1">
    <citation type="submission" date="2020-01" db="EMBL/GenBank/DDBJ databases">
        <title>Paenibacillus soybeanensis sp. nov. isolated from the nodules of soybean (Glycine max(L.) Merr).</title>
        <authorList>
            <person name="Wang H."/>
        </authorList>
    </citation>
    <scope>NUCLEOTIDE SEQUENCE [LARGE SCALE GENOMIC DNA]</scope>
    <source>
        <strain evidence="4 5">DSM 23054</strain>
    </source>
</reference>
<keyword evidence="2" id="KW-0472">Membrane</keyword>